<dbReference type="PANTHER" id="PTHR15228:SF25">
    <property type="entry name" value="F-BAR DOMAIN-CONTAINING PROTEIN"/>
    <property type="match status" value="1"/>
</dbReference>
<dbReference type="InterPro" id="IPR000198">
    <property type="entry name" value="RhoGAP_dom"/>
</dbReference>
<dbReference type="SMART" id="SM00324">
    <property type="entry name" value="RhoGAP"/>
    <property type="match status" value="1"/>
</dbReference>
<reference evidence="5" key="1">
    <citation type="submission" date="2024-04" db="EMBL/GenBank/DDBJ databases">
        <authorList>
            <person name="Shaw F."/>
            <person name="Minotto A."/>
        </authorList>
    </citation>
    <scope>NUCLEOTIDE SEQUENCE [LARGE SCALE GENOMIC DNA]</scope>
</reference>
<evidence type="ECO:0000313" key="4">
    <source>
        <dbReference type="EMBL" id="CAL1717019.1"/>
    </source>
</evidence>
<feature type="compositionally biased region" description="Polar residues" evidence="2">
    <location>
        <begin position="348"/>
        <end position="370"/>
    </location>
</feature>
<dbReference type="InterPro" id="IPR051025">
    <property type="entry name" value="RhoGAP"/>
</dbReference>
<dbReference type="Proteomes" id="UP001497453">
    <property type="component" value="Chromosome 9"/>
</dbReference>
<dbReference type="SUPFAM" id="SSF48350">
    <property type="entry name" value="GTPase activation domain, GAP"/>
    <property type="match status" value="1"/>
</dbReference>
<keyword evidence="5" id="KW-1185">Reference proteome</keyword>
<dbReference type="Gene3D" id="1.10.555.10">
    <property type="entry name" value="Rho GTPase activation protein"/>
    <property type="match status" value="1"/>
</dbReference>
<dbReference type="EMBL" id="OZ037952">
    <property type="protein sequence ID" value="CAL1717019.1"/>
    <property type="molecule type" value="Genomic_DNA"/>
</dbReference>
<protein>
    <recommendedName>
        <fullName evidence="3">Rho-GAP domain-containing protein</fullName>
    </recommendedName>
</protein>
<dbReference type="Pfam" id="PF00620">
    <property type="entry name" value="RhoGAP"/>
    <property type="match status" value="1"/>
</dbReference>
<evidence type="ECO:0000259" key="3">
    <source>
        <dbReference type="PROSITE" id="PS50238"/>
    </source>
</evidence>
<evidence type="ECO:0000256" key="1">
    <source>
        <dbReference type="ARBA" id="ARBA00022468"/>
    </source>
</evidence>
<evidence type="ECO:0000256" key="2">
    <source>
        <dbReference type="SAM" id="MobiDB-lite"/>
    </source>
</evidence>
<keyword evidence="1" id="KW-0343">GTPase activation</keyword>
<evidence type="ECO:0000313" key="5">
    <source>
        <dbReference type="Proteomes" id="UP001497453"/>
    </source>
</evidence>
<proteinExistence type="predicted"/>
<feature type="compositionally biased region" description="Basic and acidic residues" evidence="2">
    <location>
        <begin position="322"/>
        <end position="338"/>
    </location>
</feature>
<gene>
    <name evidence="4" type="ORF">GFSPODELE1_LOCUS11015</name>
</gene>
<accession>A0ABP1EBZ8</accession>
<dbReference type="InterPro" id="IPR008936">
    <property type="entry name" value="Rho_GTPase_activation_prot"/>
</dbReference>
<feature type="region of interest" description="Disordered" evidence="2">
    <location>
        <begin position="1"/>
        <end position="36"/>
    </location>
</feature>
<feature type="region of interest" description="Disordered" evidence="2">
    <location>
        <begin position="292"/>
        <end position="408"/>
    </location>
</feature>
<dbReference type="PANTHER" id="PTHR15228">
    <property type="entry name" value="SPERMATHECAL PHYSIOLOGY VARIANT"/>
    <property type="match status" value="1"/>
</dbReference>
<dbReference type="PROSITE" id="PS50238">
    <property type="entry name" value="RHOGAP"/>
    <property type="match status" value="1"/>
</dbReference>
<organism evidence="4 5">
    <name type="scientific">Somion occarium</name>
    <dbReference type="NCBI Taxonomy" id="3059160"/>
    <lineage>
        <taxon>Eukaryota</taxon>
        <taxon>Fungi</taxon>
        <taxon>Dikarya</taxon>
        <taxon>Basidiomycota</taxon>
        <taxon>Agaricomycotina</taxon>
        <taxon>Agaricomycetes</taxon>
        <taxon>Polyporales</taxon>
        <taxon>Cerrenaceae</taxon>
        <taxon>Somion</taxon>
    </lineage>
</organism>
<feature type="domain" description="Rho-GAP" evidence="3">
    <location>
        <begin position="118"/>
        <end position="408"/>
    </location>
</feature>
<feature type="compositionally biased region" description="Basic and acidic residues" evidence="2">
    <location>
        <begin position="371"/>
        <end position="384"/>
    </location>
</feature>
<sequence length="408" mass="45827">MWKERLQQLGQRRNHNKRGSNHRDRNSRLRANTTPAVTSDDLASAREFTIVSRPAPPGRVSTMDSAGLHPIPPSKVNLKAWWNHFNFAQKAKKEAEEKKGQNVVFGKPLKESLRYASVQISTANSNGDLYVWGYVPVVVAKCGLYLKENATEVQGTFRISGSAKRMRDLQAEFEKPPRYGKNLDWKKEHYTAHDVASVFRRYLTQMPEPVIPYDMYHSFRDALDLAVIFRPALLSHPSHELSPREHQLSQDVLEFLIHHQDWFMLDIPPAPVAAQSSTGAPLSSGMAEAVDFMPSSDEDQPGGWKLIDKDTLGSRRISRRRTTTERSGDSAGKGREGPDLSPVMESPPSRSSSLRTATTISRSRTLPSSKTRLEGTAREEERHTKLLKKQKRASMQQQRALAALAPAG</sequence>
<name>A0ABP1EBZ8_9APHY</name>